<name>A0A8H3FVZ3_9LECA</name>
<feature type="compositionally biased region" description="Polar residues" evidence="1">
    <location>
        <begin position="293"/>
        <end position="304"/>
    </location>
</feature>
<feature type="compositionally biased region" description="Polar residues" evidence="1">
    <location>
        <begin position="78"/>
        <end position="88"/>
    </location>
</feature>
<feature type="region of interest" description="Disordered" evidence="1">
    <location>
        <begin position="603"/>
        <end position="629"/>
    </location>
</feature>
<dbReference type="OrthoDB" id="5244050at2759"/>
<dbReference type="AlphaFoldDB" id="A0A8H3FVZ3"/>
<organism evidence="2 3">
    <name type="scientific">Heterodermia speciosa</name>
    <dbReference type="NCBI Taxonomy" id="116794"/>
    <lineage>
        <taxon>Eukaryota</taxon>
        <taxon>Fungi</taxon>
        <taxon>Dikarya</taxon>
        <taxon>Ascomycota</taxon>
        <taxon>Pezizomycotina</taxon>
        <taxon>Lecanoromycetes</taxon>
        <taxon>OSLEUM clade</taxon>
        <taxon>Lecanoromycetidae</taxon>
        <taxon>Caliciales</taxon>
        <taxon>Physciaceae</taxon>
        <taxon>Heterodermia</taxon>
    </lineage>
</organism>
<feature type="region of interest" description="Disordered" evidence="1">
    <location>
        <begin position="688"/>
        <end position="722"/>
    </location>
</feature>
<feature type="region of interest" description="Disordered" evidence="1">
    <location>
        <begin position="1"/>
        <end position="156"/>
    </location>
</feature>
<protein>
    <submittedName>
        <fullName evidence="2">Uncharacterized protein</fullName>
    </submittedName>
</protein>
<evidence type="ECO:0000313" key="2">
    <source>
        <dbReference type="EMBL" id="CAF9931711.1"/>
    </source>
</evidence>
<feature type="compositionally biased region" description="Basic and acidic residues" evidence="1">
    <location>
        <begin position="370"/>
        <end position="398"/>
    </location>
</feature>
<evidence type="ECO:0000256" key="1">
    <source>
        <dbReference type="SAM" id="MobiDB-lite"/>
    </source>
</evidence>
<reference evidence="2" key="1">
    <citation type="submission" date="2021-03" db="EMBL/GenBank/DDBJ databases">
        <authorList>
            <person name="Tagirdzhanova G."/>
        </authorList>
    </citation>
    <scope>NUCLEOTIDE SEQUENCE</scope>
</reference>
<evidence type="ECO:0000313" key="3">
    <source>
        <dbReference type="Proteomes" id="UP000664521"/>
    </source>
</evidence>
<comment type="caution">
    <text evidence="2">The sequence shown here is derived from an EMBL/GenBank/DDBJ whole genome shotgun (WGS) entry which is preliminary data.</text>
</comment>
<proteinExistence type="predicted"/>
<feature type="region of interest" description="Disordered" evidence="1">
    <location>
        <begin position="560"/>
        <end position="579"/>
    </location>
</feature>
<feature type="compositionally biased region" description="Low complexity" evidence="1">
    <location>
        <begin position="689"/>
        <end position="699"/>
    </location>
</feature>
<accession>A0A8H3FVZ3</accession>
<feature type="region of interest" description="Disordered" evidence="1">
    <location>
        <begin position="293"/>
        <end position="313"/>
    </location>
</feature>
<feature type="compositionally biased region" description="Basic residues" evidence="1">
    <location>
        <begin position="66"/>
        <end position="75"/>
    </location>
</feature>
<feature type="region of interest" description="Disordered" evidence="1">
    <location>
        <begin position="442"/>
        <end position="470"/>
    </location>
</feature>
<gene>
    <name evidence="2" type="ORF">HETSPECPRED_008174</name>
</gene>
<keyword evidence="3" id="KW-1185">Reference proteome</keyword>
<feature type="region of interest" description="Disordered" evidence="1">
    <location>
        <begin position="364"/>
        <end position="426"/>
    </location>
</feature>
<feature type="compositionally biased region" description="Polar residues" evidence="1">
    <location>
        <begin position="111"/>
        <end position="129"/>
    </location>
</feature>
<dbReference type="Proteomes" id="UP000664521">
    <property type="component" value="Unassembled WGS sequence"/>
</dbReference>
<feature type="compositionally biased region" description="Polar residues" evidence="1">
    <location>
        <begin position="404"/>
        <end position="426"/>
    </location>
</feature>
<feature type="compositionally biased region" description="Low complexity" evidence="1">
    <location>
        <begin position="142"/>
        <end position="153"/>
    </location>
</feature>
<feature type="region of interest" description="Disordered" evidence="1">
    <location>
        <begin position="169"/>
        <end position="207"/>
    </location>
</feature>
<feature type="compositionally biased region" description="Polar residues" evidence="1">
    <location>
        <begin position="611"/>
        <end position="622"/>
    </location>
</feature>
<sequence length="784" mass="86941">MPRTFKFSFPLPRRKSSSDKQPDPSPQRMYSDDADDFPLSSPGVKAEQVLGTSEYNNIDLLDQPPRRSKRLRKHPSFMSVTISDTGSDSVKDTDEEPLSGGSVSGDRSQHRPSITRNQPSSPLLGQSFSHALEEKTSGSDISSPRAHYSPSSSTLRSYYDPAKSPLAISQQTSASSARDMALRKGCPPVSSPLARQDFPGTSHDLVNKDLPTESVNFQRGRPQHIDISTLPPLQPSLRHPHVHSPHLYPNSPPQPSLIARTHKSISDRTKWLGWERRKTKGFILSKEQPLQSDLGRNSELTSPNHLAANKNRPPHNCFDGIEAGTFAGTLGPESELKTITMHNFPQNSSSKLNICRDSVSGGLQIGPDNTKSEAHIQDSELTRHSTSFRMDRSPESTHYHRYPSQPNDIRSAPSIRSQKSVLSSQSNRRTLFGMDLKNQSVLSLSSSEDESEESVPSNDRTQRHRIRESIDYADKGDEALVLSVERIKSIKPQPIVNVRSRRRSRSGSSEIVPPVPRIPARPMLSPRVSSMKWQAHTSIEATQDNHVNGIDYDWETANIDSRTSRSSRPSSQHKLNERESRMMVVTPDEEKLLEGMRRKRASIRHDHAADLQNTRDSITSRPKTAGEDKRTRYFDGIVSQSSPSESEDVARSLAGAYAASADDLTREIEYFPGVPEIPVQLRGYTNLGSSPKKSPSLSLTASDLVASTPTSRRSPITPPSGLGHLDAYSSTYAVSPSRSINIAKIQQERKRTVSSSVVVLDGAEQRAQQLGEEDEITGWAMNKW</sequence>
<feature type="region of interest" description="Disordered" evidence="1">
    <location>
        <begin position="498"/>
        <end position="523"/>
    </location>
</feature>
<dbReference type="EMBL" id="CAJPDS010000060">
    <property type="protein sequence ID" value="CAF9931711.1"/>
    <property type="molecule type" value="Genomic_DNA"/>
</dbReference>